<feature type="signal peptide" evidence="12">
    <location>
        <begin position="1"/>
        <end position="37"/>
    </location>
</feature>
<feature type="domain" description="TonB-dependent receptor plug" evidence="14">
    <location>
        <begin position="80"/>
        <end position="178"/>
    </location>
</feature>
<evidence type="ECO:0000256" key="3">
    <source>
        <dbReference type="ARBA" id="ARBA00022448"/>
    </source>
</evidence>
<keyword evidence="6 11" id="KW-0798">TonB box</keyword>
<proteinExistence type="inferred from homology"/>
<dbReference type="Proteomes" id="UP000250790">
    <property type="component" value="Unassembled WGS sequence"/>
</dbReference>
<dbReference type="GO" id="GO:0015344">
    <property type="term" value="F:siderophore uptake transmembrane transporter activity"/>
    <property type="evidence" value="ECO:0007669"/>
    <property type="project" value="TreeGrafter"/>
</dbReference>
<dbReference type="Pfam" id="PF07715">
    <property type="entry name" value="Plug"/>
    <property type="match status" value="1"/>
</dbReference>
<dbReference type="CDD" id="cd01347">
    <property type="entry name" value="ligand_gated_channel"/>
    <property type="match status" value="1"/>
</dbReference>
<dbReference type="NCBIfam" id="TIGR01783">
    <property type="entry name" value="TonB-siderophor"/>
    <property type="match status" value="1"/>
</dbReference>
<evidence type="ECO:0000256" key="11">
    <source>
        <dbReference type="RuleBase" id="RU003357"/>
    </source>
</evidence>
<evidence type="ECO:0000256" key="2">
    <source>
        <dbReference type="ARBA" id="ARBA00009810"/>
    </source>
</evidence>
<protein>
    <submittedName>
        <fullName evidence="15">TonB-dependent siderophore receptor</fullName>
    </submittedName>
</protein>
<feature type="chain" id="PRO_5016233057" evidence="12">
    <location>
        <begin position="38"/>
        <end position="763"/>
    </location>
</feature>
<accession>A0A315ECY7</accession>
<gene>
    <name evidence="15" type="ORF">B9Z37_01185</name>
</gene>
<dbReference type="OrthoDB" id="9790771at2"/>
<evidence type="ECO:0000256" key="4">
    <source>
        <dbReference type="ARBA" id="ARBA00022452"/>
    </source>
</evidence>
<feature type="domain" description="TonB-dependent receptor-like beta-barrel" evidence="13">
    <location>
        <begin position="259"/>
        <end position="733"/>
    </location>
</feature>
<keyword evidence="5 10" id="KW-0812">Transmembrane</keyword>
<dbReference type="GO" id="GO:0038023">
    <property type="term" value="F:signaling receptor activity"/>
    <property type="evidence" value="ECO:0007669"/>
    <property type="project" value="InterPro"/>
</dbReference>
<dbReference type="GO" id="GO:0015891">
    <property type="term" value="P:siderophore transport"/>
    <property type="evidence" value="ECO:0007669"/>
    <property type="project" value="InterPro"/>
</dbReference>
<evidence type="ECO:0000256" key="6">
    <source>
        <dbReference type="ARBA" id="ARBA00023077"/>
    </source>
</evidence>
<dbReference type="AlphaFoldDB" id="A0A315ECY7"/>
<dbReference type="InterPro" id="IPR000531">
    <property type="entry name" value="Beta-barrel_TonB"/>
</dbReference>
<dbReference type="PANTHER" id="PTHR32552:SF83">
    <property type="entry name" value="BLR3904 PROTEIN"/>
    <property type="match status" value="1"/>
</dbReference>
<dbReference type="EMBL" id="NESN01000001">
    <property type="protein sequence ID" value="PUE55856.1"/>
    <property type="molecule type" value="Genomic_DNA"/>
</dbReference>
<dbReference type="InterPro" id="IPR012910">
    <property type="entry name" value="Plug_dom"/>
</dbReference>
<keyword evidence="7 10" id="KW-0472">Membrane</keyword>
<comment type="caution">
    <text evidence="15">The sequence shown here is derived from an EMBL/GenBank/DDBJ whole genome shotgun (WGS) entry which is preliminary data.</text>
</comment>
<evidence type="ECO:0000256" key="7">
    <source>
        <dbReference type="ARBA" id="ARBA00023136"/>
    </source>
</evidence>
<keyword evidence="4 10" id="KW-1134">Transmembrane beta strand</keyword>
<dbReference type="InterPro" id="IPR010105">
    <property type="entry name" value="TonB_sidphr_rcpt"/>
</dbReference>
<dbReference type="RefSeq" id="WP_108311841.1">
    <property type="nucleotide sequence ID" value="NZ_NESN01000001.1"/>
</dbReference>
<keyword evidence="8 15" id="KW-0675">Receptor</keyword>
<dbReference type="InterPro" id="IPR036942">
    <property type="entry name" value="Beta-barrel_TonB_sf"/>
</dbReference>
<dbReference type="PANTHER" id="PTHR32552">
    <property type="entry name" value="FERRICHROME IRON RECEPTOR-RELATED"/>
    <property type="match status" value="1"/>
</dbReference>
<keyword evidence="3 10" id="KW-0813">Transport</keyword>
<dbReference type="Gene3D" id="2.170.130.10">
    <property type="entry name" value="TonB-dependent receptor, plug domain"/>
    <property type="match status" value="1"/>
</dbReference>
<dbReference type="PROSITE" id="PS52016">
    <property type="entry name" value="TONB_DEPENDENT_REC_3"/>
    <property type="match status" value="1"/>
</dbReference>
<evidence type="ECO:0000256" key="10">
    <source>
        <dbReference type="PROSITE-ProRule" id="PRU01360"/>
    </source>
</evidence>
<evidence type="ECO:0000256" key="5">
    <source>
        <dbReference type="ARBA" id="ARBA00022692"/>
    </source>
</evidence>
<evidence type="ECO:0000256" key="8">
    <source>
        <dbReference type="ARBA" id="ARBA00023170"/>
    </source>
</evidence>
<comment type="similarity">
    <text evidence="2 10 11">Belongs to the TonB-dependent receptor family.</text>
</comment>
<evidence type="ECO:0000259" key="14">
    <source>
        <dbReference type="Pfam" id="PF07715"/>
    </source>
</evidence>
<sequence>MTQRNNHVQNAQTPGKLLPLAAMMLAGSLSTTPDALAQTQPDEKTLKTVTVKDKAEVDMAEGKNSVRATETRIGKGLQALRDIPQSVTVVTEKLMDDRNLDTFKEALKNTAGISFLAAEGGEEDIRLRGFSLQATGDVFVDGVRDPAFYERDTFNLDRLEVLRGSASMLFGRGSTGGAVNQVSKTPRLMDESQVDLTLGSHKHVRLVGDFNKQTTESAALRLNVMKTQADNNGSGSSLDKEGIAGTYRWGIGEQDEFQVGLYHLNNNNGMNYGLPWIRPNTSSSALESTVLPLDPTAYYGAASDYNAGSATHLSASHTHRFSADSELKTQIRKGQYERDQRAGTVRFANAASQPGGQAVSLATFGPDTVINRGNNLKIQDMDTLHVQSDFSKKFQALGLKHELLAGFDLATEDKTVYAARTAGAQGGVTITKPPTTIGTPNDGAWVDESTRVLRVNNQYSSTGWGAYLQDLVQVAPQWKVLGGLRYDRLKGDYDQFGNPTNAIDNGAKTSYQMKVGEWSKRAGVLFQPNDLQSFHLSYGTSFNTSGDTYSLGASNVDTPPEQSENFELGAKLDSADKRFTTRLAVFRAVKTNERNTDPLLPVVTLTGSRYASGLEIDVAGRLTPKWEVFGSFTWMPDAKVSKAAPCPATGSCSQATAGERVGDRPALTPVHSGSAWTTYQVTSQWRVGGGLTFRGRQTPTRSEFEVPSFVVGDLMAEYAYSDALTIKANMSNVTNKLYADQLYPGHYIPGAGRLTQVTASYKF</sequence>
<evidence type="ECO:0000259" key="13">
    <source>
        <dbReference type="Pfam" id="PF00593"/>
    </source>
</evidence>
<dbReference type="Gene3D" id="2.40.170.20">
    <property type="entry name" value="TonB-dependent receptor, beta-barrel domain"/>
    <property type="match status" value="1"/>
</dbReference>
<keyword evidence="9 10" id="KW-0998">Cell outer membrane</keyword>
<name>A0A315ECY7_9BURK</name>
<dbReference type="GO" id="GO:0009279">
    <property type="term" value="C:cell outer membrane"/>
    <property type="evidence" value="ECO:0007669"/>
    <property type="project" value="UniProtKB-SubCell"/>
</dbReference>
<dbReference type="SUPFAM" id="SSF56935">
    <property type="entry name" value="Porins"/>
    <property type="match status" value="1"/>
</dbReference>
<keyword evidence="16" id="KW-1185">Reference proteome</keyword>
<evidence type="ECO:0000313" key="16">
    <source>
        <dbReference type="Proteomes" id="UP000250790"/>
    </source>
</evidence>
<reference evidence="15 16" key="1">
    <citation type="submission" date="2017-04" db="EMBL/GenBank/DDBJ databases">
        <title>Unexpected and diverse lifestyles within the genus Limnohabitans.</title>
        <authorList>
            <person name="Kasalicky V."/>
            <person name="Mehrshad M."/>
            <person name="Andrei S.-A."/>
            <person name="Salcher M."/>
            <person name="Kratochvilova H."/>
            <person name="Simek K."/>
            <person name="Ghai R."/>
        </authorList>
    </citation>
    <scope>NUCLEOTIDE SEQUENCE [LARGE SCALE GENOMIC DNA]</scope>
    <source>
        <strain evidence="15 16">II-B4</strain>
    </source>
</reference>
<organism evidence="15 16">
    <name type="scientific">Limnohabitans parvus II-B4</name>
    <dbReference type="NCBI Taxonomy" id="1293052"/>
    <lineage>
        <taxon>Bacteria</taxon>
        <taxon>Pseudomonadati</taxon>
        <taxon>Pseudomonadota</taxon>
        <taxon>Betaproteobacteria</taxon>
        <taxon>Burkholderiales</taxon>
        <taxon>Comamonadaceae</taxon>
        <taxon>Limnohabitans</taxon>
    </lineage>
</organism>
<comment type="subcellular location">
    <subcellularLocation>
        <location evidence="1 10">Cell outer membrane</location>
        <topology evidence="1 10">Multi-pass membrane protein</topology>
    </subcellularLocation>
</comment>
<dbReference type="InterPro" id="IPR039426">
    <property type="entry name" value="TonB-dep_rcpt-like"/>
</dbReference>
<evidence type="ECO:0000256" key="9">
    <source>
        <dbReference type="ARBA" id="ARBA00023237"/>
    </source>
</evidence>
<dbReference type="InterPro" id="IPR037066">
    <property type="entry name" value="Plug_dom_sf"/>
</dbReference>
<evidence type="ECO:0000256" key="12">
    <source>
        <dbReference type="SAM" id="SignalP"/>
    </source>
</evidence>
<evidence type="ECO:0000256" key="1">
    <source>
        <dbReference type="ARBA" id="ARBA00004571"/>
    </source>
</evidence>
<evidence type="ECO:0000313" key="15">
    <source>
        <dbReference type="EMBL" id="PUE55856.1"/>
    </source>
</evidence>
<dbReference type="Pfam" id="PF00593">
    <property type="entry name" value="TonB_dep_Rec_b-barrel"/>
    <property type="match status" value="1"/>
</dbReference>
<keyword evidence="12" id="KW-0732">Signal</keyword>